<sequence>MEFKTTILFAALQDLDDAVNWYNEIQPELGKDLVLKFQQALIEIEEKPLLSQKLNQGFRKVNLKRFPYKLVFKIEEKEIIIIAVAHHKRKSGYWKKRK</sequence>
<dbReference type="Proteomes" id="UP000192393">
    <property type="component" value="Unassembled WGS sequence"/>
</dbReference>
<name>A0A1W1Z682_9FLAO</name>
<dbReference type="InterPro" id="IPR035093">
    <property type="entry name" value="RelE/ParE_toxin_dom_sf"/>
</dbReference>
<dbReference type="Pfam" id="PF05016">
    <property type="entry name" value="ParE_toxin"/>
    <property type="match status" value="1"/>
</dbReference>
<dbReference type="OrthoDB" id="595476at2"/>
<protein>
    <submittedName>
        <fullName evidence="2">ParE toxin of type II toxin-antitoxin system, parDE</fullName>
    </submittedName>
</protein>
<dbReference type="STRING" id="1434700.SAMN06296427_102226"/>
<evidence type="ECO:0000313" key="2">
    <source>
        <dbReference type="EMBL" id="SMC43812.1"/>
    </source>
</evidence>
<reference evidence="2 3" key="1">
    <citation type="submission" date="2017-04" db="EMBL/GenBank/DDBJ databases">
        <authorList>
            <person name="Afonso C.L."/>
            <person name="Miller P.J."/>
            <person name="Scott M.A."/>
            <person name="Spackman E."/>
            <person name="Goraichik I."/>
            <person name="Dimitrov K.M."/>
            <person name="Suarez D.L."/>
            <person name="Swayne D.E."/>
        </authorList>
    </citation>
    <scope>NUCLEOTIDE SEQUENCE [LARGE SCALE GENOMIC DNA]</scope>
    <source>
        <strain evidence="2 3">CGMCC 1.12708</strain>
    </source>
</reference>
<gene>
    <name evidence="2" type="ORF">SAMN06296427_102226</name>
</gene>
<proteinExistence type="predicted"/>
<dbReference type="EMBL" id="FWXS01000002">
    <property type="protein sequence ID" value="SMC43812.1"/>
    <property type="molecule type" value="Genomic_DNA"/>
</dbReference>
<evidence type="ECO:0000313" key="3">
    <source>
        <dbReference type="Proteomes" id="UP000192393"/>
    </source>
</evidence>
<dbReference type="Gene3D" id="3.30.2310.20">
    <property type="entry name" value="RelE-like"/>
    <property type="match status" value="1"/>
</dbReference>
<keyword evidence="1" id="KW-1277">Toxin-antitoxin system</keyword>
<accession>A0A1W1Z682</accession>
<dbReference type="RefSeq" id="WP_084016388.1">
    <property type="nucleotide sequence ID" value="NZ_FWXS01000002.1"/>
</dbReference>
<dbReference type="InterPro" id="IPR007712">
    <property type="entry name" value="RelE/ParE_toxin"/>
</dbReference>
<keyword evidence="3" id="KW-1185">Reference proteome</keyword>
<evidence type="ECO:0000256" key="1">
    <source>
        <dbReference type="ARBA" id="ARBA00022649"/>
    </source>
</evidence>
<organism evidence="2 3">
    <name type="scientific">Moheibacter sediminis</name>
    <dbReference type="NCBI Taxonomy" id="1434700"/>
    <lineage>
        <taxon>Bacteria</taxon>
        <taxon>Pseudomonadati</taxon>
        <taxon>Bacteroidota</taxon>
        <taxon>Flavobacteriia</taxon>
        <taxon>Flavobacteriales</taxon>
        <taxon>Weeksellaceae</taxon>
        <taxon>Moheibacter</taxon>
    </lineage>
</organism>
<dbReference type="AlphaFoldDB" id="A0A1W1Z682"/>